<proteinExistence type="predicted"/>
<evidence type="ECO:0000313" key="2">
    <source>
        <dbReference type="EMBL" id="BEG99019.1"/>
    </source>
</evidence>
<keyword evidence="3" id="KW-1185">Reference proteome</keyword>
<feature type="transmembrane region" description="Helical" evidence="1">
    <location>
        <begin position="104"/>
        <end position="122"/>
    </location>
</feature>
<evidence type="ECO:0000313" key="3">
    <source>
        <dbReference type="Proteomes" id="UP001496674"/>
    </source>
</evidence>
<dbReference type="Proteomes" id="UP001496674">
    <property type="component" value="Chromosome"/>
</dbReference>
<sequence length="137" mass="16061">MEKSKNFTHVYGYIVCIISVIVFLSCVTSLVNAVMNRMNPLLSTYDSQNLASFEAYKLEQTKSFNAREGEQKKEMPNDQELRRIYDSLRQEKIDRVNFDSNKSIMVSSILIVLSILLFWSHWQIARKYIHKTDEQLS</sequence>
<gene>
    <name evidence="2" type="ORF">BSYN_12840</name>
</gene>
<accession>A0ABM8IBR0</accession>
<protein>
    <submittedName>
        <fullName evidence="2">Uncharacterized protein</fullName>
    </submittedName>
</protein>
<keyword evidence="1" id="KW-1133">Transmembrane helix</keyword>
<reference evidence="2 3" key="1">
    <citation type="submission" date="2023-04" db="EMBL/GenBank/DDBJ databases">
        <title>Draft genome sequence of acteroides sedimenti strain YN3PY1.</title>
        <authorList>
            <person name="Yoshida N."/>
        </authorList>
    </citation>
    <scope>NUCLEOTIDE SEQUENCE [LARGE SCALE GENOMIC DNA]</scope>
    <source>
        <strain evidence="2 3">YN3PY1</strain>
    </source>
</reference>
<name>A0ABM8IBR0_9BACE</name>
<dbReference type="RefSeq" id="WP_353334224.1">
    <property type="nucleotide sequence ID" value="NZ_AP028055.1"/>
</dbReference>
<dbReference type="EMBL" id="AP028055">
    <property type="protein sequence ID" value="BEG99019.1"/>
    <property type="molecule type" value="Genomic_DNA"/>
</dbReference>
<evidence type="ECO:0000256" key="1">
    <source>
        <dbReference type="SAM" id="Phobius"/>
    </source>
</evidence>
<dbReference type="PROSITE" id="PS51257">
    <property type="entry name" value="PROKAR_LIPOPROTEIN"/>
    <property type="match status" value="1"/>
</dbReference>
<keyword evidence="1" id="KW-0472">Membrane</keyword>
<feature type="transmembrane region" description="Helical" evidence="1">
    <location>
        <begin position="12"/>
        <end position="35"/>
    </location>
</feature>
<organism evidence="2 3">
    <name type="scientific">Bacteroides sedimenti</name>
    <dbReference type="NCBI Taxonomy" id="2136147"/>
    <lineage>
        <taxon>Bacteria</taxon>
        <taxon>Pseudomonadati</taxon>
        <taxon>Bacteroidota</taxon>
        <taxon>Bacteroidia</taxon>
        <taxon>Bacteroidales</taxon>
        <taxon>Bacteroidaceae</taxon>
        <taxon>Bacteroides</taxon>
    </lineage>
</organism>
<keyword evidence="1" id="KW-0812">Transmembrane</keyword>